<dbReference type="Gene3D" id="1.20.120.1770">
    <property type="match status" value="1"/>
</dbReference>
<feature type="transmembrane region" description="Helical" evidence="1">
    <location>
        <begin position="45"/>
        <end position="65"/>
    </location>
</feature>
<proteinExistence type="predicted"/>
<evidence type="ECO:0000256" key="1">
    <source>
        <dbReference type="SAM" id="Phobius"/>
    </source>
</evidence>
<dbReference type="InterPro" id="IPR025067">
    <property type="entry name" value="DUF4079"/>
</dbReference>
<evidence type="ECO:0000313" key="3">
    <source>
        <dbReference type="Proteomes" id="UP000613740"/>
    </source>
</evidence>
<reference evidence="2" key="1">
    <citation type="journal article" date="2020" name="bioRxiv">
        <title>Comparative genomics of Chlamydomonas.</title>
        <authorList>
            <person name="Craig R.J."/>
            <person name="Hasan A.R."/>
            <person name="Ness R.W."/>
            <person name="Keightley P.D."/>
        </authorList>
    </citation>
    <scope>NUCLEOTIDE SEQUENCE</scope>
    <source>
        <strain evidence="2">CCAP 11/173</strain>
    </source>
</reference>
<dbReference type="EMBL" id="JAEHOD010000035">
    <property type="protein sequence ID" value="KAG2441294.1"/>
    <property type="molecule type" value="Genomic_DNA"/>
</dbReference>
<keyword evidence="1" id="KW-0472">Membrane</keyword>
<feature type="transmembrane region" description="Helical" evidence="1">
    <location>
        <begin position="192"/>
        <end position="214"/>
    </location>
</feature>
<sequence length="216" mass="22220">MQLQRSTVARSVAASRGALRIVCVARPTKAAATQKAKEIKLMSTAVPIATVAAAGGLSDALHAYLDPQAAYFSTLGLPEALVHWGHPGNMAVVLFAMGGYGAAYLGWQIRTSTDGDVVAKAKDMHPKLAAGMFFFFAAGALGGMMSLIMQGKPILESPHAITGLAGLGLLSVQSLLPVAFASGTGEARTAHAYLGSGILALFLVHMALGLNLGFSI</sequence>
<keyword evidence="3" id="KW-1185">Reference proteome</keyword>
<organism evidence="2 3">
    <name type="scientific">Chlamydomonas schloesseri</name>
    <dbReference type="NCBI Taxonomy" id="2026947"/>
    <lineage>
        <taxon>Eukaryota</taxon>
        <taxon>Viridiplantae</taxon>
        <taxon>Chlorophyta</taxon>
        <taxon>core chlorophytes</taxon>
        <taxon>Chlorophyceae</taxon>
        <taxon>CS clade</taxon>
        <taxon>Chlamydomonadales</taxon>
        <taxon>Chlamydomonadaceae</taxon>
        <taxon>Chlamydomonas</taxon>
    </lineage>
</organism>
<comment type="caution">
    <text evidence="2">The sequence shown here is derived from an EMBL/GenBank/DDBJ whole genome shotgun (WGS) entry which is preliminary data.</text>
</comment>
<dbReference type="GO" id="GO:0016020">
    <property type="term" value="C:membrane"/>
    <property type="evidence" value="ECO:0007669"/>
    <property type="project" value="TreeGrafter"/>
</dbReference>
<dbReference type="Proteomes" id="UP000613740">
    <property type="component" value="Unassembled WGS sequence"/>
</dbReference>
<feature type="transmembrane region" description="Helical" evidence="1">
    <location>
        <begin position="85"/>
        <end position="107"/>
    </location>
</feature>
<dbReference type="OrthoDB" id="2020012at2759"/>
<accession>A0A835T9I1</accession>
<dbReference type="PANTHER" id="PTHR36738:SF1">
    <property type="entry name" value="EXPRESSED PROTEIN"/>
    <property type="match status" value="1"/>
</dbReference>
<keyword evidence="1" id="KW-0812">Transmembrane</keyword>
<evidence type="ECO:0000313" key="2">
    <source>
        <dbReference type="EMBL" id="KAG2441294.1"/>
    </source>
</evidence>
<keyword evidence="1" id="KW-1133">Transmembrane helix</keyword>
<name>A0A835T9I1_9CHLO</name>
<dbReference type="Pfam" id="PF13301">
    <property type="entry name" value="DUF4079"/>
    <property type="match status" value="1"/>
</dbReference>
<dbReference type="PANTHER" id="PTHR36738">
    <property type="entry name" value="EXPRESSED PROTEIN"/>
    <property type="match status" value="1"/>
</dbReference>
<feature type="transmembrane region" description="Helical" evidence="1">
    <location>
        <begin position="128"/>
        <end position="148"/>
    </location>
</feature>
<dbReference type="AlphaFoldDB" id="A0A835T9I1"/>
<gene>
    <name evidence="2" type="ORF">HYH02_009887</name>
</gene>
<feature type="transmembrane region" description="Helical" evidence="1">
    <location>
        <begin position="160"/>
        <end position="180"/>
    </location>
</feature>
<protein>
    <submittedName>
        <fullName evidence="2">Uncharacterized protein</fullName>
    </submittedName>
</protein>